<reference evidence="2 3" key="1">
    <citation type="journal article" date="2023" name="G3 (Bethesda)">
        <title>A chromosome-level genome assembly of Zasmidium syzygii isolated from banana leaves.</title>
        <authorList>
            <person name="van Westerhoven A.C."/>
            <person name="Mehrabi R."/>
            <person name="Talebi R."/>
            <person name="Steentjes M.B.F."/>
            <person name="Corcolon B."/>
            <person name="Chong P.A."/>
            <person name="Kema G.H.J."/>
            <person name="Seidl M.F."/>
        </authorList>
    </citation>
    <scope>NUCLEOTIDE SEQUENCE [LARGE SCALE GENOMIC DNA]</scope>
    <source>
        <strain evidence="2 3">P124</strain>
    </source>
</reference>
<comment type="caution">
    <text evidence="2">The sequence shown here is derived from an EMBL/GenBank/DDBJ whole genome shotgun (WGS) entry which is preliminary data.</text>
</comment>
<keyword evidence="1" id="KW-0812">Transmembrane</keyword>
<dbReference type="PANTHER" id="PTHR35041:SF6">
    <property type="entry name" value="FORMYLMETHIONINE DEFORMYLASE-LIKE PROTEIN-RELATED"/>
    <property type="match status" value="1"/>
</dbReference>
<dbReference type="PANTHER" id="PTHR35041">
    <property type="entry name" value="MEDIATOR OF RNA POLYMERASE II TRANSCRIPTION SUBUNIT 1"/>
    <property type="match status" value="1"/>
</dbReference>
<evidence type="ECO:0000256" key="1">
    <source>
        <dbReference type="SAM" id="Phobius"/>
    </source>
</evidence>
<evidence type="ECO:0000313" key="3">
    <source>
        <dbReference type="Proteomes" id="UP001305779"/>
    </source>
</evidence>
<keyword evidence="3" id="KW-1185">Reference proteome</keyword>
<organism evidence="2 3">
    <name type="scientific">Zasmidium cellare</name>
    <name type="common">Wine cellar mold</name>
    <name type="synonym">Racodium cellare</name>
    <dbReference type="NCBI Taxonomy" id="395010"/>
    <lineage>
        <taxon>Eukaryota</taxon>
        <taxon>Fungi</taxon>
        <taxon>Dikarya</taxon>
        <taxon>Ascomycota</taxon>
        <taxon>Pezizomycotina</taxon>
        <taxon>Dothideomycetes</taxon>
        <taxon>Dothideomycetidae</taxon>
        <taxon>Mycosphaerellales</taxon>
        <taxon>Mycosphaerellaceae</taxon>
        <taxon>Zasmidium</taxon>
    </lineage>
</organism>
<feature type="transmembrane region" description="Helical" evidence="1">
    <location>
        <begin position="558"/>
        <end position="582"/>
    </location>
</feature>
<keyword evidence="1" id="KW-0472">Membrane</keyword>
<sequence length="691" mass="75287">MAIHWRSPVLMVGALICGILFSVGHHLFYLSFDREPAPTRLDEKVRFLGTTINAQQRNTAIGTAFAFLVRACLVFAVSTGYLQAMIWSLSNSEHRSIPIGNMNVIGSVLGNLISLVNLKIWWRRPILFVIALAAWLIPIATIITPATLSVATDTPPAREIHVPRVDFTSFRLVEDMIGYENGFAESLNNTLYNYNGPGDTVRSLALATAARGEILPVEAPAANSSWTLSFAAPVMSPITEYVPFQNRSDVGVGQLATLSFPVQSPGYNDYREELSVMIAITPAMMATDPNTTSICRPLWAGGSENTTFEDRVTIVTNSATVIQCGMHNSTYKTDFKFENGLQTVKTTVLDVNDTTMIGTSFLKANFSGAIGYDRTTETATSSETCPYLASNFMDAPDLPCTVSPQLLSQLSYQAVYHAFINSFTGLIQWYDNPKYAEVQTLESTSSVLNTILGRSPELAFLSRPGAKNISNKLTLQQYAMSQDTSHLTGLHTAPLVPAQKPDGLPLERALEELFQNITISLMGAPDLQANASSAFYPGPTLVEYDMRNNVYAYAASKFWIASGLAIAVATIVVIFGCAAIVLNQASYSNDFSTWLRLSLGSDLSQDIAAKDLLGEDPLPEYIASTTIRLPQAGREYVTSADVLLKGRADNDNSKAPNVLETAGRDFTPLSTLTRNIERLKRKPVASSAQLL</sequence>
<keyword evidence="1" id="KW-1133">Transmembrane helix</keyword>
<gene>
    <name evidence="2" type="ORF">PRZ48_014093</name>
</gene>
<dbReference type="EMBL" id="JAXOVC010000013">
    <property type="protein sequence ID" value="KAK4494737.1"/>
    <property type="molecule type" value="Genomic_DNA"/>
</dbReference>
<proteinExistence type="predicted"/>
<evidence type="ECO:0000313" key="2">
    <source>
        <dbReference type="EMBL" id="KAK4494737.1"/>
    </source>
</evidence>
<accession>A0ABR0DZZ1</accession>
<name>A0ABR0DZZ1_ZASCE</name>
<protein>
    <submittedName>
        <fullName evidence="2">Uncharacterized protein</fullName>
    </submittedName>
</protein>
<feature type="transmembrane region" description="Helical" evidence="1">
    <location>
        <begin position="12"/>
        <end position="32"/>
    </location>
</feature>
<feature type="transmembrane region" description="Helical" evidence="1">
    <location>
        <begin position="125"/>
        <end position="148"/>
    </location>
</feature>
<feature type="transmembrane region" description="Helical" evidence="1">
    <location>
        <begin position="65"/>
        <end position="87"/>
    </location>
</feature>
<dbReference type="Proteomes" id="UP001305779">
    <property type="component" value="Unassembled WGS sequence"/>
</dbReference>
<feature type="transmembrane region" description="Helical" evidence="1">
    <location>
        <begin position="99"/>
        <end position="118"/>
    </location>
</feature>